<dbReference type="VEuPathDB" id="FungiDB:B1J91_F05115g"/>
<protein>
    <submittedName>
        <fullName evidence="3">Cell membrane protein</fullName>
    </submittedName>
</protein>
<dbReference type="SUPFAM" id="SSF48371">
    <property type="entry name" value="ARM repeat"/>
    <property type="match status" value="1"/>
</dbReference>
<sequence>MKFDKLLFTVTTVFAFTTFILIIIATAGSSSNYKPITNIKIGEADISHINVTKVVPQVGPILTILGSALTANASLDQIFDALKQVADTPALVPLLNLMSNSKSNVTGTIGALTNLAPLALQKSDNTTDAALNSINMVIGDATNVDLLLDGMKEVVNSAMESLTSPNFKNLTIMENEVFNLLLDSENVTATTEALIDMNQIPDADKQKLIPAFTLFKDSSNLNATIDSMASLMNYSSALSSIPTAELSTLFSTVSSLASSKSSLISTITALSSKLPSNLAPAVSSLTTLLNSTNEDSLNSTLNALQTLILKNNITASVDSAKTSINSIKIMNEYAQNKTLLLDSVEDLATQTSVPSNTTTAQLKALDDIFQGSGNASATLRTLMGLEQGLTANPSLIKYVPYIFELLDDSNNATLSFTSLLNLTSFAKSNPTTFVPIMSILGKANSITPVTQEQLRELTPAILEYLHIPIKFHLSIFTLCKADINDKIISCSKSHAVQNLDFRSIIYDSIAESDFKPYLEALKIGKQDLHLDGKMQNRQHEYVPAIRASLSMNLLAIIVSFFLMCYAIFLLVSKNAMTHMKWCILFFLTMNSALFSGLGGTIISAMINIIKSGTHDDKYGVVFDDNSSILGLLWCAFTVAFLSYVAATLSWFQFWRENKNKPVTYLSSGTSSENESVTSRVTEHANNKADEKESV</sequence>
<dbReference type="EMBL" id="LLZZ01000137">
    <property type="protein sequence ID" value="KTB00556.1"/>
    <property type="molecule type" value="Genomic_DNA"/>
</dbReference>
<keyword evidence="2" id="KW-0812">Transmembrane</keyword>
<dbReference type="VEuPathDB" id="FungiDB:GWK60_F04719"/>
<feature type="compositionally biased region" description="Polar residues" evidence="1">
    <location>
        <begin position="665"/>
        <end position="679"/>
    </location>
</feature>
<feature type="transmembrane region" description="Helical" evidence="2">
    <location>
        <begin position="583"/>
        <end position="608"/>
    </location>
</feature>
<accession>A0A0W0CTT0</accession>
<reference evidence="3 4" key="1">
    <citation type="submission" date="2015-10" db="EMBL/GenBank/DDBJ databases">
        <title>Draft genomes sequences of Candida glabrata isolates 1A, 1B, 2A, 2B, 3A and 3B.</title>
        <authorList>
            <person name="Haavelsrud O.E."/>
            <person name="Gaustad P."/>
        </authorList>
    </citation>
    <scope>NUCLEOTIDE SEQUENCE [LARGE SCALE GENOMIC DNA]</scope>
    <source>
        <strain evidence="3">910700640</strain>
    </source>
</reference>
<dbReference type="VEuPathDB" id="FungiDB:CAGL0F05115g"/>
<name>A0A0W0CTT0_CANGB</name>
<proteinExistence type="predicted"/>
<evidence type="ECO:0000256" key="1">
    <source>
        <dbReference type="SAM" id="MobiDB-lite"/>
    </source>
</evidence>
<comment type="caution">
    <text evidence="3">The sequence shown here is derived from an EMBL/GenBank/DDBJ whole genome shotgun (WGS) entry which is preliminary data.</text>
</comment>
<evidence type="ECO:0000313" key="4">
    <source>
        <dbReference type="Proteomes" id="UP000054886"/>
    </source>
</evidence>
<dbReference type="VEuPathDB" id="FungiDB:GVI51_F04741"/>
<evidence type="ECO:0000256" key="2">
    <source>
        <dbReference type="SAM" id="Phobius"/>
    </source>
</evidence>
<dbReference type="InterPro" id="IPR016024">
    <property type="entry name" value="ARM-type_fold"/>
</dbReference>
<feature type="transmembrane region" description="Helical" evidence="2">
    <location>
        <begin position="628"/>
        <end position="651"/>
    </location>
</feature>
<dbReference type="GO" id="GO:0005886">
    <property type="term" value="C:plasma membrane"/>
    <property type="evidence" value="ECO:0007669"/>
    <property type="project" value="EnsemblFungi"/>
</dbReference>
<dbReference type="InterPro" id="IPR052413">
    <property type="entry name" value="SUR7_domain"/>
</dbReference>
<dbReference type="PANTHER" id="PTHR28019">
    <property type="entry name" value="CELL MEMBRANE PROTEIN YLR413W-RELATED"/>
    <property type="match status" value="1"/>
</dbReference>
<feature type="region of interest" description="Disordered" evidence="1">
    <location>
        <begin position="665"/>
        <end position="694"/>
    </location>
</feature>
<dbReference type="InterPro" id="IPR009571">
    <property type="entry name" value="SUR7/Rim9-like_fungi"/>
</dbReference>
<evidence type="ECO:0000313" key="3">
    <source>
        <dbReference type="EMBL" id="KTB00556.1"/>
    </source>
</evidence>
<dbReference type="PANTHER" id="PTHR28019:SF2">
    <property type="entry name" value="CELL MEMBRANE PROTEIN YLR413W-RELATED"/>
    <property type="match status" value="1"/>
</dbReference>
<dbReference type="Pfam" id="PF06687">
    <property type="entry name" value="SUR7"/>
    <property type="match status" value="1"/>
</dbReference>
<dbReference type="Proteomes" id="UP000054886">
    <property type="component" value="Unassembled WGS sequence"/>
</dbReference>
<keyword evidence="2" id="KW-1133">Transmembrane helix</keyword>
<dbReference type="GO" id="GO:0051285">
    <property type="term" value="C:cell cortex of cell tip"/>
    <property type="evidence" value="ECO:0007669"/>
    <property type="project" value="TreeGrafter"/>
</dbReference>
<organism evidence="3 4">
    <name type="scientific">Candida glabrata</name>
    <name type="common">Yeast</name>
    <name type="synonym">Torulopsis glabrata</name>
    <dbReference type="NCBI Taxonomy" id="5478"/>
    <lineage>
        <taxon>Eukaryota</taxon>
        <taxon>Fungi</taxon>
        <taxon>Dikarya</taxon>
        <taxon>Ascomycota</taxon>
        <taxon>Saccharomycotina</taxon>
        <taxon>Saccharomycetes</taxon>
        <taxon>Saccharomycetales</taxon>
        <taxon>Saccharomycetaceae</taxon>
        <taxon>Nakaseomyces</taxon>
    </lineage>
</organism>
<keyword evidence="2" id="KW-0472">Membrane</keyword>
<dbReference type="AlphaFoldDB" id="A0A0W0CTT0"/>
<dbReference type="GO" id="GO:0031505">
    <property type="term" value="P:fungal-type cell wall organization"/>
    <property type="evidence" value="ECO:0007669"/>
    <property type="project" value="TreeGrafter"/>
</dbReference>
<gene>
    <name evidence="3" type="ORF">AO440_001313</name>
</gene>
<feature type="transmembrane region" description="Helical" evidence="2">
    <location>
        <begin position="549"/>
        <end position="571"/>
    </location>
</feature>
<feature type="compositionally biased region" description="Basic and acidic residues" evidence="1">
    <location>
        <begin position="680"/>
        <end position="694"/>
    </location>
</feature>